<proteinExistence type="predicted"/>
<dbReference type="InterPro" id="IPR012867">
    <property type="entry name" value="DUF1648"/>
</dbReference>
<dbReference type="Proteomes" id="UP000195321">
    <property type="component" value="Unassembled WGS sequence"/>
</dbReference>
<comment type="caution">
    <text evidence="1">The sequence shown here is derived from an EMBL/GenBank/DDBJ whole genome shotgun (WGS) entry which is preliminary data.</text>
</comment>
<accession>A0A1Y3MDD1</accession>
<reference evidence="1 2" key="1">
    <citation type="submission" date="2017-02" db="EMBL/GenBank/DDBJ databases">
        <title>Bacillus pseudomycoides isolate FSL K6-0042.</title>
        <authorList>
            <person name="Kovac J."/>
        </authorList>
    </citation>
    <scope>NUCLEOTIDE SEQUENCE [LARGE SCALE GENOMIC DNA]</scope>
    <source>
        <strain evidence="1 2">FSL K6-0042</strain>
    </source>
</reference>
<organism evidence="1 2">
    <name type="scientific">Bacillus pseudomycoides</name>
    <dbReference type="NCBI Taxonomy" id="64104"/>
    <lineage>
        <taxon>Bacteria</taxon>
        <taxon>Bacillati</taxon>
        <taxon>Bacillota</taxon>
        <taxon>Bacilli</taxon>
        <taxon>Bacillales</taxon>
        <taxon>Bacillaceae</taxon>
        <taxon>Bacillus</taxon>
        <taxon>Bacillus cereus group</taxon>
    </lineage>
</organism>
<protein>
    <submittedName>
        <fullName evidence="1">Uncharacterized protein</fullName>
    </submittedName>
</protein>
<evidence type="ECO:0000313" key="2">
    <source>
        <dbReference type="Proteomes" id="UP000195321"/>
    </source>
</evidence>
<dbReference type="RefSeq" id="WP_016115519.1">
    <property type="nucleotide sequence ID" value="NZ_CP189809.1"/>
</dbReference>
<dbReference type="AlphaFoldDB" id="A0A1Y3MDD1"/>
<evidence type="ECO:0000313" key="1">
    <source>
        <dbReference type="EMBL" id="OUM47754.1"/>
    </source>
</evidence>
<name>A0A1Y3MDD1_9BACI</name>
<dbReference type="EMBL" id="MWPX01000019">
    <property type="protein sequence ID" value="OUM47754.1"/>
    <property type="molecule type" value="Genomic_DNA"/>
</dbReference>
<dbReference type="Pfam" id="PF07853">
    <property type="entry name" value="DUF1648"/>
    <property type="match status" value="1"/>
</dbReference>
<gene>
    <name evidence="1" type="ORF">BW425_16520</name>
</gene>
<sequence>MEQNIQIPKTKFETCIEVLSFVLLCGIFIYVFFMWSELPERIPSHFDGMGRPDGWSGKESILILPIVGLLLFFLLYMLGKASQLFNYSMNVSEEKAPKLYAEGRRLMIALNIEISFFFFIATWKEVQTAIGKADGLGSWFLTSFIVILFVTLIVYIIRFRRV</sequence>